<protein>
    <recommendedName>
        <fullName evidence="2">Reverse transcriptase domain-containing protein</fullName>
    </recommendedName>
</protein>
<feature type="compositionally biased region" description="Acidic residues" evidence="1">
    <location>
        <begin position="340"/>
        <end position="349"/>
    </location>
</feature>
<dbReference type="PANTHER" id="PTHR33116">
    <property type="entry name" value="REVERSE TRANSCRIPTASE ZINC-BINDING DOMAIN-CONTAINING PROTEIN-RELATED-RELATED"/>
    <property type="match status" value="1"/>
</dbReference>
<dbReference type="EMBL" id="BPVZ01000031">
    <property type="protein sequence ID" value="GKV09852.1"/>
    <property type="molecule type" value="Genomic_DNA"/>
</dbReference>
<organism evidence="3 4">
    <name type="scientific">Rubroshorea leprosula</name>
    <dbReference type="NCBI Taxonomy" id="152421"/>
    <lineage>
        <taxon>Eukaryota</taxon>
        <taxon>Viridiplantae</taxon>
        <taxon>Streptophyta</taxon>
        <taxon>Embryophyta</taxon>
        <taxon>Tracheophyta</taxon>
        <taxon>Spermatophyta</taxon>
        <taxon>Magnoliopsida</taxon>
        <taxon>eudicotyledons</taxon>
        <taxon>Gunneridae</taxon>
        <taxon>Pentapetalae</taxon>
        <taxon>rosids</taxon>
        <taxon>malvids</taxon>
        <taxon>Malvales</taxon>
        <taxon>Dipterocarpaceae</taxon>
        <taxon>Rubroshorea</taxon>
    </lineage>
</organism>
<feature type="compositionally biased region" description="Basic residues" evidence="1">
    <location>
        <begin position="35"/>
        <end position="46"/>
    </location>
</feature>
<dbReference type="InterPro" id="IPR000477">
    <property type="entry name" value="RT_dom"/>
</dbReference>
<accession>A0AAV5J8N5</accession>
<evidence type="ECO:0000259" key="2">
    <source>
        <dbReference type="PROSITE" id="PS50878"/>
    </source>
</evidence>
<dbReference type="Pfam" id="PF13966">
    <property type="entry name" value="zf-RVT"/>
    <property type="match status" value="1"/>
</dbReference>
<keyword evidence="4" id="KW-1185">Reference proteome</keyword>
<dbReference type="InterPro" id="IPR036691">
    <property type="entry name" value="Endo/exonu/phosph_ase_sf"/>
</dbReference>
<proteinExistence type="predicted"/>
<dbReference type="CDD" id="cd01650">
    <property type="entry name" value="RT_nLTR_like"/>
    <property type="match status" value="1"/>
</dbReference>
<dbReference type="PROSITE" id="PS50878">
    <property type="entry name" value="RT_POL"/>
    <property type="match status" value="1"/>
</dbReference>
<dbReference type="GO" id="GO:0003824">
    <property type="term" value="F:catalytic activity"/>
    <property type="evidence" value="ECO:0007669"/>
    <property type="project" value="InterPro"/>
</dbReference>
<dbReference type="Gene3D" id="3.60.10.10">
    <property type="entry name" value="Endonuclease/exonuclease/phosphatase"/>
    <property type="match status" value="1"/>
</dbReference>
<name>A0AAV5J8N5_9ROSI</name>
<dbReference type="SUPFAM" id="SSF56219">
    <property type="entry name" value="DNase I-like"/>
    <property type="match status" value="1"/>
</dbReference>
<reference evidence="3 4" key="1">
    <citation type="journal article" date="2021" name="Commun. Biol.">
        <title>The genome of Shorea leprosula (Dipterocarpaceae) highlights the ecological relevance of drought in aseasonal tropical rainforests.</title>
        <authorList>
            <person name="Ng K.K.S."/>
            <person name="Kobayashi M.J."/>
            <person name="Fawcett J.A."/>
            <person name="Hatakeyama M."/>
            <person name="Paape T."/>
            <person name="Ng C.H."/>
            <person name="Ang C.C."/>
            <person name="Tnah L.H."/>
            <person name="Lee C.T."/>
            <person name="Nishiyama T."/>
            <person name="Sese J."/>
            <person name="O'Brien M.J."/>
            <person name="Copetti D."/>
            <person name="Mohd Noor M.I."/>
            <person name="Ong R.C."/>
            <person name="Putra M."/>
            <person name="Sireger I.Z."/>
            <person name="Indrioko S."/>
            <person name="Kosugi Y."/>
            <person name="Izuno A."/>
            <person name="Isagi Y."/>
            <person name="Lee S.L."/>
            <person name="Shimizu K.K."/>
        </authorList>
    </citation>
    <scope>NUCLEOTIDE SEQUENCE [LARGE SCALE GENOMIC DNA]</scope>
    <source>
        <strain evidence="3">214</strain>
    </source>
</reference>
<comment type="caution">
    <text evidence="3">The sequence shown here is derived from an EMBL/GenBank/DDBJ whole genome shotgun (WGS) entry which is preliminary data.</text>
</comment>
<feature type="region of interest" description="Disordered" evidence="1">
    <location>
        <begin position="449"/>
        <end position="496"/>
    </location>
</feature>
<evidence type="ECO:0000313" key="4">
    <source>
        <dbReference type="Proteomes" id="UP001054252"/>
    </source>
</evidence>
<sequence>MRKRGKARVREGDRRTRARKTAQSEEKVRSQQRYQQRRRVPYQLRKKQYEQNQVVERKQGDSYDWGFPRRRSRNGDRFGFVRFLDVKNREELERKLDNIWIGDRKLWVNSPRYEDNQKEGRETKPRPISEPQVRNRSYAEVLKGQQSNRREKFYMEGYFSCQIRAMGGRLVLMDCEDKEELKDLVESASEWLGQWFEKVCPWTPDLVAEERFVWIRCQGVPLNVWGPTFFASMGCSWGKFICLDDSTSHRRRFDIARFLISTPIMNTISVTRQIKIDGSVYKLKFTEEEFTNSFFSLKQDFIPHFNSDSEDQETWSMDSEKEDCASIGAGEEEQGKDASAENEEDEDDVACNKEESYEVFPRNGLQEEEETVEQVADSLEQIQISNKEKINLSEEKRKQQAGNGVKVGQSAKAGKKRLGLQKGSTLGLNGKPISQKASPCYVDSLSVEPGINEGSLKSKSEKVKEHSGGRKAAPCCSEEDQQHDEQGDPNGQDCTSANKQMQICKQRSKEGVSKRKKKIHLCSSVYLKARKTGEGIQRGKRCERQKTKPVKGTGVPEFIVCPDGKVAGESVGDSGIQNCNRALRKQLQNQLAKDIWDLAKRLGVTVENEEEIMQKFVEMEGRDRQGKEDMVKRVSEDAKKVFNKTEVIEGQHFTGVFGVWEEDLMPIHILNIYSPCHLEGKRVLWEELGKLITSRRGNWILGGDFNAARTVGDRAGCSGITREMREFDSFIHVSGLVDLPLAGRKYTWHSANGQHRSRIDRFLVSDECLKKWNDLKQWGLGRSVSDHCPLLLKNEKVDWGPKPFKFFDAWLEHPECKEVISKVWKSVEVRGWKGFRLKEKLKETKKALKEWSANHIAEVDRRIIEAERTIAKMDEKEEYSQLSEEDIEKRRNGFLDLWKNMKIQESIWRRNEINSIQIGGELCRGVNEIKEGVKNYFKGLFSEKEWQRPKLDGISFKQIDKSDNDLLTATFSEEEIKNAVWDCDSSKSPGPDGFNFRFIKAMWEDINQDVIGFVQEFHEHGKLVRGSNSSFIALIPKVENPHRIEDYRPISLIGVMYKILAKLLANRLRKVLDKIIGEQQMAFIEGRQLMDGVVIANEVIDEAKRKRKKSFLFKVEFEKAYDKVSWDFIDYMLMRTGFTVTWRNWIKECLQSSMISILVNGSPTQQFPVSKGIRQGDPLSPFLFLLVAEGLNGLMQFANEKNIFKGVKIGNGNLSVSHLQFADDTLFFGEASEENIQAIKSIMRTFELVLGLKINFGKSQIMGVGTEDGWKERMAYRLCCKAGDLPFKYLGTPVGGNHRRIAMWQPLVNTFKKKLASWKGQNLSLGGRITLLNSVLSSLPVYLMSATKYPKRVCRKKECGGLGVKDLRKFNMALLGKWWGRLAKREEGLWSKVISSKYGENGGHWLDWVRDRSGGGSTWWRDIQNLNAGDGGNAGWLVEGFRITVGEGKRVSFWWDEWCGEICLANKFPRLYTLSTGSADKWEWTHSTDGEYSTASAYAILTKHRREEEEAEMYKRVWNPSIPTKVVAFNWKVLLDRIPTKLNLSKREVIKEGEERKCILCEEEEEDSSHLFLKCKIAKWLWKACANWWGIKVELQNECRRTFQLFGAWTKKPHKRERWDCIWNAVIWSVWMARNKKIFDSVESEVGGVREMVVTLIVLIPVQ</sequence>
<feature type="region of interest" description="Disordered" evidence="1">
    <location>
        <begin position="329"/>
        <end position="352"/>
    </location>
</feature>
<dbReference type="Pfam" id="PF03372">
    <property type="entry name" value="Exo_endo_phos"/>
    <property type="match status" value="1"/>
</dbReference>
<dbReference type="InterPro" id="IPR043502">
    <property type="entry name" value="DNA/RNA_pol_sf"/>
</dbReference>
<dbReference type="Pfam" id="PF00078">
    <property type="entry name" value="RVT_1"/>
    <property type="match status" value="1"/>
</dbReference>
<evidence type="ECO:0000313" key="3">
    <source>
        <dbReference type="EMBL" id="GKV09852.1"/>
    </source>
</evidence>
<feature type="compositionally biased region" description="Basic and acidic residues" evidence="1">
    <location>
        <begin position="456"/>
        <end position="468"/>
    </location>
</feature>
<dbReference type="InterPro" id="IPR005135">
    <property type="entry name" value="Endo/exonuclease/phosphatase"/>
</dbReference>
<dbReference type="InterPro" id="IPR026960">
    <property type="entry name" value="RVT-Znf"/>
</dbReference>
<feature type="domain" description="Reverse transcriptase" evidence="2">
    <location>
        <begin position="1016"/>
        <end position="1294"/>
    </location>
</feature>
<evidence type="ECO:0000256" key="1">
    <source>
        <dbReference type="SAM" id="MobiDB-lite"/>
    </source>
</evidence>
<gene>
    <name evidence="3" type="ORF">SLEP1_g21292</name>
</gene>
<dbReference type="PANTHER" id="PTHR33116:SF78">
    <property type="entry name" value="OS12G0587133 PROTEIN"/>
    <property type="match status" value="1"/>
</dbReference>
<dbReference type="SUPFAM" id="SSF56672">
    <property type="entry name" value="DNA/RNA polymerases"/>
    <property type="match status" value="1"/>
</dbReference>
<feature type="region of interest" description="Disordered" evidence="1">
    <location>
        <begin position="390"/>
        <end position="433"/>
    </location>
</feature>
<feature type="region of interest" description="Disordered" evidence="1">
    <location>
        <begin position="1"/>
        <end position="50"/>
    </location>
</feature>
<dbReference type="Proteomes" id="UP001054252">
    <property type="component" value="Unassembled WGS sequence"/>
</dbReference>